<feature type="compositionally biased region" description="Pro residues" evidence="6">
    <location>
        <begin position="272"/>
        <end position="281"/>
    </location>
</feature>
<dbReference type="Proteomes" id="UP000265515">
    <property type="component" value="Unassembled WGS sequence"/>
</dbReference>
<feature type="region of interest" description="Disordered" evidence="6">
    <location>
        <begin position="122"/>
        <end position="148"/>
    </location>
</feature>
<evidence type="ECO:0000256" key="1">
    <source>
        <dbReference type="ARBA" id="ARBA00022723"/>
    </source>
</evidence>
<dbReference type="STRING" id="69332.A0A388LJ03"/>
<feature type="region of interest" description="Disordered" evidence="6">
    <location>
        <begin position="267"/>
        <end position="296"/>
    </location>
</feature>
<organism evidence="8 9">
    <name type="scientific">Chara braunii</name>
    <name type="common">Braun's stonewort</name>
    <dbReference type="NCBI Taxonomy" id="69332"/>
    <lineage>
        <taxon>Eukaryota</taxon>
        <taxon>Viridiplantae</taxon>
        <taxon>Streptophyta</taxon>
        <taxon>Charophyceae</taxon>
        <taxon>Charales</taxon>
        <taxon>Characeae</taxon>
        <taxon>Chara</taxon>
    </lineage>
</organism>
<keyword evidence="1" id="KW-0479">Metal-binding</keyword>
<dbReference type="Gene3D" id="3.30.40.10">
    <property type="entry name" value="Zinc/RING finger domain, C3HC4 (zinc finger)"/>
    <property type="match status" value="1"/>
</dbReference>
<dbReference type="Gramene" id="GBG82299">
    <property type="protein sequence ID" value="GBG82299"/>
    <property type="gene ID" value="CBR_g34583"/>
</dbReference>
<sequence>MGIEVDRVVHDRALLELVELVCPICENLLSHEDTVETPCGHLFCGSCVTPFIRSHSECPQDRSHVRMTDLKPVKESNAYVYRMLGRSLVRCARHRDGCKWVGELSEAAAHSSQCRVITGQGLGTPGSSSSSSKESSTPLLSHPGKERDEDICASCDEKNFEIGMLRSEVDQKIMENGELMLKLAESLQDHDEQCKQMMEMKQQIERLKQASCCCGSNQQMGVKVDGWKAVVSLNTIIAMNQTEHEISQLQQKLKTLRDQLPELEKTRQGLAPAPPPPPPSLAPAFAPSLAPGPAPAPASLPAQLNLASLPLSHHITESLCHVRQMQLENSVNDFQRTLDSLMSYVTNQSLTLDAPAQGQHLGKGDRLATSALERVACVLRANASKRPPGNLALDLFQCMQRHHDVGLFRRKGIVSLDLFRRHRRGWTMLLAAAKDCGGIWFTTKQISRIRQWYYEIEPVGASASAIARA</sequence>
<feature type="domain" description="RING-type" evidence="7">
    <location>
        <begin position="22"/>
        <end position="62"/>
    </location>
</feature>
<feature type="coiled-coil region" evidence="5">
    <location>
        <begin position="239"/>
        <end position="266"/>
    </location>
</feature>
<evidence type="ECO:0000256" key="6">
    <source>
        <dbReference type="SAM" id="MobiDB-lite"/>
    </source>
</evidence>
<evidence type="ECO:0000313" key="9">
    <source>
        <dbReference type="Proteomes" id="UP000265515"/>
    </source>
</evidence>
<dbReference type="PROSITE" id="PS50089">
    <property type="entry name" value="ZF_RING_2"/>
    <property type="match status" value="1"/>
</dbReference>
<feature type="compositionally biased region" description="Low complexity" evidence="6">
    <location>
        <begin position="125"/>
        <end position="141"/>
    </location>
</feature>
<dbReference type="PROSITE" id="PS00518">
    <property type="entry name" value="ZF_RING_1"/>
    <property type="match status" value="1"/>
</dbReference>
<dbReference type="InterPro" id="IPR013083">
    <property type="entry name" value="Znf_RING/FYVE/PHD"/>
</dbReference>
<dbReference type="PANTHER" id="PTHR37393">
    <property type="entry name" value="AT-RICH INTERACTIVE DOMAIN-CONTAINING PROTEIN 1A-LIKE"/>
    <property type="match status" value="1"/>
</dbReference>
<dbReference type="InterPro" id="IPR017907">
    <property type="entry name" value="Znf_RING_CS"/>
</dbReference>
<dbReference type="Pfam" id="PF13639">
    <property type="entry name" value="zf-RING_2"/>
    <property type="match status" value="1"/>
</dbReference>
<gene>
    <name evidence="8" type="ORF">CBR_g34583</name>
</gene>
<evidence type="ECO:0000256" key="4">
    <source>
        <dbReference type="PROSITE-ProRule" id="PRU00175"/>
    </source>
</evidence>
<keyword evidence="5" id="KW-0175">Coiled coil</keyword>
<evidence type="ECO:0000256" key="5">
    <source>
        <dbReference type="SAM" id="Coils"/>
    </source>
</evidence>
<keyword evidence="3" id="KW-0862">Zinc</keyword>
<evidence type="ECO:0000256" key="2">
    <source>
        <dbReference type="ARBA" id="ARBA00022771"/>
    </source>
</evidence>
<accession>A0A388LJ03</accession>
<dbReference type="PANTHER" id="PTHR37393:SF1">
    <property type="entry name" value="AT-RICH INTERACTIVE DOMAIN-CONTAINING PROTEIN 1A-LIKE"/>
    <property type="match status" value="1"/>
</dbReference>
<keyword evidence="2 4" id="KW-0863">Zinc-finger</keyword>
<dbReference type="InterPro" id="IPR001841">
    <property type="entry name" value="Znf_RING"/>
</dbReference>
<evidence type="ECO:0000259" key="7">
    <source>
        <dbReference type="PROSITE" id="PS50089"/>
    </source>
</evidence>
<dbReference type="SUPFAM" id="SSF57850">
    <property type="entry name" value="RING/U-box"/>
    <property type="match status" value="1"/>
</dbReference>
<dbReference type="GO" id="GO:0008270">
    <property type="term" value="F:zinc ion binding"/>
    <property type="evidence" value="ECO:0007669"/>
    <property type="project" value="UniProtKB-KW"/>
</dbReference>
<proteinExistence type="predicted"/>
<evidence type="ECO:0000256" key="3">
    <source>
        <dbReference type="ARBA" id="ARBA00022833"/>
    </source>
</evidence>
<keyword evidence="9" id="KW-1185">Reference proteome</keyword>
<protein>
    <recommendedName>
        <fullName evidence="7">RING-type domain-containing protein</fullName>
    </recommendedName>
</protein>
<dbReference type="EMBL" id="BFEA01000402">
    <property type="protein sequence ID" value="GBG82299.1"/>
    <property type="molecule type" value="Genomic_DNA"/>
</dbReference>
<reference evidence="8 9" key="1">
    <citation type="journal article" date="2018" name="Cell">
        <title>The Chara Genome: Secondary Complexity and Implications for Plant Terrestrialization.</title>
        <authorList>
            <person name="Nishiyama T."/>
            <person name="Sakayama H."/>
            <person name="Vries J.D."/>
            <person name="Buschmann H."/>
            <person name="Saint-Marcoux D."/>
            <person name="Ullrich K.K."/>
            <person name="Haas F.B."/>
            <person name="Vanderstraeten L."/>
            <person name="Becker D."/>
            <person name="Lang D."/>
            <person name="Vosolsobe S."/>
            <person name="Rombauts S."/>
            <person name="Wilhelmsson P.K.I."/>
            <person name="Janitza P."/>
            <person name="Kern R."/>
            <person name="Heyl A."/>
            <person name="Rumpler F."/>
            <person name="Villalobos L.I.A.C."/>
            <person name="Clay J.M."/>
            <person name="Skokan R."/>
            <person name="Toyoda A."/>
            <person name="Suzuki Y."/>
            <person name="Kagoshima H."/>
            <person name="Schijlen E."/>
            <person name="Tajeshwar N."/>
            <person name="Catarino B."/>
            <person name="Hetherington A.J."/>
            <person name="Saltykova A."/>
            <person name="Bonnot C."/>
            <person name="Breuninger H."/>
            <person name="Symeonidi A."/>
            <person name="Radhakrishnan G.V."/>
            <person name="Van Nieuwerburgh F."/>
            <person name="Deforce D."/>
            <person name="Chang C."/>
            <person name="Karol K.G."/>
            <person name="Hedrich R."/>
            <person name="Ulvskov P."/>
            <person name="Glockner G."/>
            <person name="Delwiche C.F."/>
            <person name="Petrasek J."/>
            <person name="Van de Peer Y."/>
            <person name="Friml J."/>
            <person name="Beilby M."/>
            <person name="Dolan L."/>
            <person name="Kohara Y."/>
            <person name="Sugano S."/>
            <person name="Fujiyama A."/>
            <person name="Delaux P.-M."/>
            <person name="Quint M."/>
            <person name="TheiBen G."/>
            <person name="Hagemann M."/>
            <person name="Harholt J."/>
            <person name="Dunand C."/>
            <person name="Zachgo S."/>
            <person name="Langdale J."/>
            <person name="Maumus F."/>
            <person name="Straeten D.V.D."/>
            <person name="Gould S.B."/>
            <person name="Rensing S.A."/>
        </authorList>
    </citation>
    <scope>NUCLEOTIDE SEQUENCE [LARGE SCALE GENOMIC DNA]</scope>
    <source>
        <strain evidence="8 9">S276</strain>
    </source>
</reference>
<evidence type="ECO:0000313" key="8">
    <source>
        <dbReference type="EMBL" id="GBG82299.1"/>
    </source>
</evidence>
<dbReference type="AlphaFoldDB" id="A0A388LJ03"/>
<name>A0A388LJ03_CHABU</name>
<dbReference type="SMART" id="SM00184">
    <property type="entry name" value="RING"/>
    <property type="match status" value="1"/>
</dbReference>
<dbReference type="OrthoDB" id="9049620at2759"/>
<comment type="caution">
    <text evidence="8">The sequence shown here is derived from an EMBL/GenBank/DDBJ whole genome shotgun (WGS) entry which is preliminary data.</text>
</comment>